<name>A0A6B2G3Z6_MYXSQ</name>
<comment type="similarity">
    <text evidence="2 4">Belongs to the acetyltransferase family. GNA1 subfamily.</text>
</comment>
<evidence type="ECO:0000256" key="2">
    <source>
        <dbReference type="ARBA" id="ARBA00006048"/>
    </source>
</evidence>
<reference evidence="6" key="1">
    <citation type="submission" date="2018-11" db="EMBL/GenBank/DDBJ databases">
        <title>Myxobolus squamalis genome and transcriptome.</title>
        <authorList>
            <person name="Yahalomi D."/>
            <person name="Atkinson S.D."/>
            <person name="Neuhof M."/>
            <person name="Chang E.S."/>
            <person name="Philippe H."/>
            <person name="Cartwright P."/>
            <person name="Bartholomew J.L."/>
            <person name="Huchon D."/>
        </authorList>
    </citation>
    <scope>NUCLEOTIDE SEQUENCE</scope>
    <source>
        <strain evidence="6">71B08</strain>
        <tissue evidence="6">Whole</tissue>
    </source>
</reference>
<evidence type="ECO:0000259" key="5">
    <source>
        <dbReference type="PROSITE" id="PS51186"/>
    </source>
</evidence>
<comment type="catalytic activity">
    <reaction evidence="3 4">
        <text>D-glucosamine 6-phosphate + acetyl-CoA = N-acetyl-D-glucosamine 6-phosphate + CoA + H(+)</text>
        <dbReference type="Rhea" id="RHEA:10292"/>
        <dbReference type="ChEBI" id="CHEBI:15378"/>
        <dbReference type="ChEBI" id="CHEBI:57287"/>
        <dbReference type="ChEBI" id="CHEBI:57288"/>
        <dbReference type="ChEBI" id="CHEBI:57513"/>
        <dbReference type="ChEBI" id="CHEBI:58725"/>
        <dbReference type="EC" id="2.3.1.4"/>
    </reaction>
</comment>
<comment type="pathway">
    <text evidence="1 4">Nucleotide-sugar biosynthesis; UDP-N-acetyl-alpha-D-glucosamine biosynthesis; N-acetyl-alpha-D-glucosamine 1-phosphate from alpha-D-glucosamine 6-phosphate (route I): step 1/2.</text>
</comment>
<dbReference type="EC" id="2.3.1.4" evidence="4"/>
<keyword evidence="4" id="KW-0012">Acyltransferase</keyword>
<dbReference type="Gene3D" id="3.40.630.30">
    <property type="match status" value="1"/>
</dbReference>
<dbReference type="GO" id="GO:0004343">
    <property type="term" value="F:glucosamine 6-phosphate N-acetyltransferase activity"/>
    <property type="evidence" value="ECO:0007669"/>
    <property type="project" value="UniProtKB-UniRule"/>
</dbReference>
<evidence type="ECO:0000256" key="4">
    <source>
        <dbReference type="RuleBase" id="RU365086"/>
    </source>
</evidence>
<evidence type="ECO:0000256" key="3">
    <source>
        <dbReference type="ARBA" id="ARBA00048964"/>
    </source>
</evidence>
<dbReference type="InterPro" id="IPR016181">
    <property type="entry name" value="Acyl_CoA_acyltransferase"/>
</dbReference>
<evidence type="ECO:0000313" key="6">
    <source>
        <dbReference type="EMBL" id="NDJ98212.1"/>
    </source>
</evidence>
<dbReference type="AlphaFoldDB" id="A0A6B2G3Z6"/>
<dbReference type="PANTHER" id="PTHR13355">
    <property type="entry name" value="GLUCOSAMINE 6-PHOSPHATE N-ACETYLTRANSFERASE"/>
    <property type="match status" value="1"/>
</dbReference>
<dbReference type="EMBL" id="GHBR01004710">
    <property type="protein sequence ID" value="NDJ98212.1"/>
    <property type="molecule type" value="Transcribed_RNA"/>
</dbReference>
<dbReference type="PROSITE" id="PS51186">
    <property type="entry name" value="GNAT"/>
    <property type="match status" value="1"/>
</dbReference>
<organism evidence="6">
    <name type="scientific">Myxobolus squamalis</name>
    <name type="common">Myxosporean</name>
    <dbReference type="NCBI Taxonomy" id="59785"/>
    <lineage>
        <taxon>Eukaryota</taxon>
        <taxon>Metazoa</taxon>
        <taxon>Cnidaria</taxon>
        <taxon>Myxozoa</taxon>
        <taxon>Myxosporea</taxon>
        <taxon>Bivalvulida</taxon>
        <taxon>Platysporina</taxon>
        <taxon>Myxobolidae</taxon>
        <taxon>Myxobolus</taxon>
    </lineage>
</organism>
<evidence type="ECO:0000256" key="1">
    <source>
        <dbReference type="ARBA" id="ARBA00004832"/>
    </source>
</evidence>
<dbReference type="GO" id="GO:0006048">
    <property type="term" value="P:UDP-N-acetylglucosamine biosynthetic process"/>
    <property type="evidence" value="ECO:0007669"/>
    <property type="project" value="UniProtKB-UniRule"/>
</dbReference>
<dbReference type="InterPro" id="IPR039143">
    <property type="entry name" value="GNPNAT1-like"/>
</dbReference>
<dbReference type="CDD" id="cd04301">
    <property type="entry name" value="NAT_SF"/>
    <property type="match status" value="1"/>
</dbReference>
<sequence>MSESKILFDKIIIDNIIKSVVEYDGILKNRSYVVRPLSSDDFEKGYIELLGHLTVTGDINKTKYNERFNQMKSQSGYFIIVIEDTSTSKIIASSSLIVEMKFIHDCLNRGRVEDVVVHPDYRCQKLAFLLLKIIVKLAKQQNCYKLTLDARKEVHELYLKAGFALNYNDNLLEIRF</sequence>
<protein>
    <recommendedName>
        <fullName evidence="4">Glucosamine 6-phosphate N-acetyltransferase</fullName>
        <ecNumber evidence="4">2.3.1.4</ecNumber>
    </recommendedName>
</protein>
<keyword evidence="4 6" id="KW-0808">Transferase</keyword>
<proteinExistence type="inferred from homology"/>
<dbReference type="PANTHER" id="PTHR13355:SF11">
    <property type="entry name" value="GLUCOSAMINE 6-PHOSPHATE N-ACETYLTRANSFERASE"/>
    <property type="match status" value="1"/>
</dbReference>
<dbReference type="InterPro" id="IPR000182">
    <property type="entry name" value="GNAT_dom"/>
</dbReference>
<feature type="domain" description="N-acetyltransferase" evidence="5">
    <location>
        <begin position="32"/>
        <end position="176"/>
    </location>
</feature>
<dbReference type="UniPathway" id="UPA00113">
    <property type="reaction ID" value="UER00529"/>
</dbReference>
<dbReference type="Pfam" id="PF00583">
    <property type="entry name" value="Acetyltransf_1"/>
    <property type="match status" value="1"/>
</dbReference>
<accession>A0A6B2G3Z6</accession>
<dbReference type="SUPFAM" id="SSF55729">
    <property type="entry name" value="Acyl-CoA N-acyltransferases (Nat)"/>
    <property type="match status" value="1"/>
</dbReference>